<evidence type="ECO:0000256" key="7">
    <source>
        <dbReference type="ARBA" id="ARBA00022989"/>
    </source>
</evidence>
<dbReference type="PROSITE" id="PS00211">
    <property type="entry name" value="ABC_TRANSPORTER_1"/>
    <property type="match status" value="1"/>
</dbReference>
<dbReference type="Proteomes" id="UP001589608">
    <property type="component" value="Unassembled WGS sequence"/>
</dbReference>
<comment type="caution">
    <text evidence="13">The sequence shown here is derived from an EMBL/GenBank/DDBJ whole genome shotgun (WGS) entry which is preliminary data.</text>
</comment>
<dbReference type="Gene3D" id="3.40.50.300">
    <property type="entry name" value="P-loop containing nucleotide triphosphate hydrolases"/>
    <property type="match status" value="1"/>
</dbReference>
<sequence>MSELRVRVDGNELRLSDTTPHPIRAENGRLRVGETADSEGFGYLVFEITAWFLYTTTGRRPAGLQLNGRPVTRLAEPLDDDDELTIADHPAQHTPARPSGQSKGPGRIGPGRKPEAATPKRNSRPRTLTIGRAGTGADIEIADPSVRTEHAYLEVDKAGRWWIREGAGRLFVDGKRVMTAVADVGTVFVVGQTALTVGPNLLSGGVVGPERTAPAASASSPAPALQISAGRGLAIDLDGVTVVRKGNTLLDDVSLHVGAGEVVAVVGPSGAGKSSLVKVLLGEHQPDRGVVRIGGAEAAGRHQVRYVPQADDLYDTLTVAETLTFAAGFRATPDARPEEIGKRVDLVLGWLSLAERRNDQIATLSGGQRRRVSIGLELVGEPQLLLLDEPTSGLDLGKDRDIMMRLQNISRSLHCTVVVVTHSVTHLEYVDKLVVMGRGGLLRYAGPPAAPQDEGYASWADWMVDLDAAPIRRPVTGARPAARRSMHPAAPPALSGRGFAQALLRETRLVIRRGRKSLSGLVALPFFGALLAAFASGDGLRPGPDMAQVLSILTTVAALTGAALTYLQLVHERAVLQRDWRVGISAGRLVSAKAFVYGAVSLICAALVTATFLTLRPGPPSAFGISPVLALFGAMALTMMSSMGLGLLISSFARTLEQAVTLNTMLAVVQVALNGALFAVPIWCTWFLPSRLGLGLIAAYADLNAVRPSPLYHDPLWAHGAVVMPLAVLGMSLIAGWSVVGAAAKTERGWRG</sequence>
<dbReference type="Pfam" id="PF00498">
    <property type="entry name" value="FHA"/>
    <property type="match status" value="1"/>
</dbReference>
<feature type="transmembrane region" description="Helical" evidence="10">
    <location>
        <begin position="716"/>
        <end position="744"/>
    </location>
</feature>
<feature type="transmembrane region" description="Helical" evidence="10">
    <location>
        <begin position="590"/>
        <end position="613"/>
    </location>
</feature>
<dbReference type="InterPro" id="IPR013525">
    <property type="entry name" value="ABC2_TM"/>
</dbReference>
<evidence type="ECO:0000256" key="6">
    <source>
        <dbReference type="ARBA" id="ARBA00022840"/>
    </source>
</evidence>
<keyword evidence="6 13" id="KW-0067">ATP-binding</keyword>
<evidence type="ECO:0000313" key="14">
    <source>
        <dbReference type="Proteomes" id="UP001589608"/>
    </source>
</evidence>
<evidence type="ECO:0000256" key="10">
    <source>
        <dbReference type="SAM" id="Phobius"/>
    </source>
</evidence>
<dbReference type="SUPFAM" id="SSF52540">
    <property type="entry name" value="P-loop containing nucleoside triphosphate hydrolases"/>
    <property type="match status" value="1"/>
</dbReference>
<evidence type="ECO:0000313" key="13">
    <source>
        <dbReference type="EMBL" id="MFB9442312.1"/>
    </source>
</evidence>
<evidence type="ECO:0000259" key="11">
    <source>
        <dbReference type="PROSITE" id="PS50006"/>
    </source>
</evidence>
<dbReference type="CDD" id="cd00060">
    <property type="entry name" value="FHA"/>
    <property type="match status" value="1"/>
</dbReference>
<evidence type="ECO:0000256" key="4">
    <source>
        <dbReference type="ARBA" id="ARBA00022692"/>
    </source>
</evidence>
<dbReference type="Pfam" id="PF00005">
    <property type="entry name" value="ABC_tran"/>
    <property type="match status" value="1"/>
</dbReference>
<dbReference type="InterPro" id="IPR017871">
    <property type="entry name" value="ABC_transporter-like_CS"/>
</dbReference>
<proteinExistence type="predicted"/>
<feature type="transmembrane region" description="Helical" evidence="10">
    <location>
        <begin position="665"/>
        <end position="688"/>
    </location>
</feature>
<keyword evidence="8 10" id="KW-0472">Membrane</keyword>
<comment type="subcellular location">
    <subcellularLocation>
        <location evidence="1">Membrane</location>
        <topology evidence="1">Multi-pass membrane protein</topology>
    </subcellularLocation>
</comment>
<dbReference type="PROSITE" id="PS50893">
    <property type="entry name" value="ABC_TRANSPORTER_2"/>
    <property type="match status" value="1"/>
</dbReference>
<accession>A0ABV5M0C3</accession>
<evidence type="ECO:0000259" key="12">
    <source>
        <dbReference type="PROSITE" id="PS50893"/>
    </source>
</evidence>
<evidence type="ECO:0000256" key="1">
    <source>
        <dbReference type="ARBA" id="ARBA00004141"/>
    </source>
</evidence>
<feature type="domain" description="ABC transporter" evidence="12">
    <location>
        <begin position="235"/>
        <end position="463"/>
    </location>
</feature>
<reference evidence="13 14" key="1">
    <citation type="submission" date="2024-09" db="EMBL/GenBank/DDBJ databases">
        <authorList>
            <person name="Sun Q."/>
            <person name="Mori K."/>
        </authorList>
    </citation>
    <scope>NUCLEOTIDE SEQUENCE [LARGE SCALE GENOMIC DNA]</scope>
    <source>
        <strain evidence="13 14">JCM 3307</strain>
    </source>
</reference>
<evidence type="ECO:0000256" key="3">
    <source>
        <dbReference type="ARBA" id="ARBA00022553"/>
    </source>
</evidence>
<feature type="region of interest" description="Disordered" evidence="9">
    <location>
        <begin position="90"/>
        <end position="130"/>
    </location>
</feature>
<evidence type="ECO:0000256" key="2">
    <source>
        <dbReference type="ARBA" id="ARBA00022448"/>
    </source>
</evidence>
<dbReference type="PANTHER" id="PTHR48041:SF139">
    <property type="entry name" value="PROTEIN SCARLET"/>
    <property type="match status" value="1"/>
</dbReference>
<feature type="transmembrane region" description="Helical" evidence="10">
    <location>
        <begin position="518"/>
        <end position="537"/>
    </location>
</feature>
<dbReference type="InterPro" id="IPR027417">
    <property type="entry name" value="P-loop_NTPase"/>
</dbReference>
<dbReference type="InterPro" id="IPR008984">
    <property type="entry name" value="SMAD_FHA_dom_sf"/>
</dbReference>
<gene>
    <name evidence="13" type="ORF">ACFFTR_04325</name>
</gene>
<keyword evidence="7 10" id="KW-1133">Transmembrane helix</keyword>
<dbReference type="InterPro" id="IPR000253">
    <property type="entry name" value="FHA_dom"/>
</dbReference>
<keyword evidence="3" id="KW-0597">Phosphoprotein</keyword>
<dbReference type="SUPFAM" id="SSF49879">
    <property type="entry name" value="SMAD/FHA domain"/>
    <property type="match status" value="1"/>
</dbReference>
<dbReference type="EMBL" id="JBHMCA010000014">
    <property type="protein sequence ID" value="MFB9442312.1"/>
    <property type="molecule type" value="Genomic_DNA"/>
</dbReference>
<feature type="transmembrane region" description="Helical" evidence="10">
    <location>
        <begin position="549"/>
        <end position="569"/>
    </location>
</feature>
<dbReference type="InterPro" id="IPR050352">
    <property type="entry name" value="ABCG_transporters"/>
</dbReference>
<dbReference type="GO" id="GO:0005524">
    <property type="term" value="F:ATP binding"/>
    <property type="evidence" value="ECO:0007669"/>
    <property type="project" value="UniProtKB-KW"/>
</dbReference>
<organism evidence="13 14">
    <name type="scientific">Dactylosporangium vinaceum</name>
    <dbReference type="NCBI Taxonomy" id="53362"/>
    <lineage>
        <taxon>Bacteria</taxon>
        <taxon>Bacillati</taxon>
        <taxon>Actinomycetota</taxon>
        <taxon>Actinomycetes</taxon>
        <taxon>Micromonosporales</taxon>
        <taxon>Micromonosporaceae</taxon>
        <taxon>Dactylosporangium</taxon>
    </lineage>
</organism>
<dbReference type="InterPro" id="IPR003593">
    <property type="entry name" value="AAA+_ATPase"/>
</dbReference>
<protein>
    <submittedName>
        <fullName evidence="13">ATP-binding cassette domain-containing protein</fullName>
    </submittedName>
</protein>
<keyword evidence="4 10" id="KW-0812">Transmembrane</keyword>
<keyword evidence="5" id="KW-0547">Nucleotide-binding</keyword>
<dbReference type="PANTHER" id="PTHR48041">
    <property type="entry name" value="ABC TRANSPORTER G FAMILY MEMBER 28"/>
    <property type="match status" value="1"/>
</dbReference>
<feature type="domain" description="FHA" evidence="11">
    <location>
        <begin position="128"/>
        <end position="177"/>
    </location>
</feature>
<evidence type="ECO:0000256" key="9">
    <source>
        <dbReference type="SAM" id="MobiDB-lite"/>
    </source>
</evidence>
<evidence type="ECO:0000256" key="5">
    <source>
        <dbReference type="ARBA" id="ARBA00022741"/>
    </source>
</evidence>
<keyword evidence="2" id="KW-0813">Transport</keyword>
<dbReference type="SMART" id="SM00382">
    <property type="entry name" value="AAA"/>
    <property type="match status" value="1"/>
</dbReference>
<dbReference type="RefSeq" id="WP_223101069.1">
    <property type="nucleotide sequence ID" value="NZ_CP061913.1"/>
</dbReference>
<keyword evidence="14" id="KW-1185">Reference proteome</keyword>
<dbReference type="PROSITE" id="PS50006">
    <property type="entry name" value="FHA_DOMAIN"/>
    <property type="match status" value="1"/>
</dbReference>
<name>A0ABV5M0C3_9ACTN</name>
<evidence type="ECO:0000256" key="8">
    <source>
        <dbReference type="ARBA" id="ARBA00023136"/>
    </source>
</evidence>
<dbReference type="InterPro" id="IPR003439">
    <property type="entry name" value="ABC_transporter-like_ATP-bd"/>
</dbReference>
<feature type="transmembrane region" description="Helical" evidence="10">
    <location>
        <begin position="625"/>
        <end position="653"/>
    </location>
</feature>
<dbReference type="Gene3D" id="2.60.200.20">
    <property type="match status" value="1"/>
</dbReference>
<dbReference type="Pfam" id="PF01061">
    <property type="entry name" value="ABC2_membrane"/>
    <property type="match status" value="1"/>
</dbReference>